<protein>
    <submittedName>
        <fullName evidence="10">Cytokine receptor common subunit beta</fullName>
    </submittedName>
</protein>
<evidence type="ECO:0000256" key="2">
    <source>
        <dbReference type="ARBA" id="ARBA00022692"/>
    </source>
</evidence>
<evidence type="ECO:0000259" key="9">
    <source>
        <dbReference type="PROSITE" id="PS50853"/>
    </source>
</evidence>
<accession>A0A8J4J9C0</accession>
<evidence type="ECO:0000313" key="10">
    <source>
        <dbReference type="EMBL" id="KAF1516729.1"/>
    </source>
</evidence>
<dbReference type="InterPro" id="IPR048668">
    <property type="entry name" value="IL3RB_N"/>
</dbReference>
<keyword evidence="4" id="KW-1133">Transmembrane helix</keyword>
<proteinExistence type="predicted"/>
<keyword evidence="7 10" id="KW-0675">Receptor</keyword>
<dbReference type="Pfam" id="PF21460">
    <property type="entry name" value="IL3Rb_N"/>
    <property type="match status" value="1"/>
</dbReference>
<dbReference type="CDD" id="cd00063">
    <property type="entry name" value="FN3"/>
    <property type="match status" value="1"/>
</dbReference>
<dbReference type="GO" id="GO:0016064">
    <property type="term" value="P:immunoglobulin mediated immune response"/>
    <property type="evidence" value="ECO:0007669"/>
    <property type="project" value="TreeGrafter"/>
</dbReference>
<evidence type="ECO:0000256" key="7">
    <source>
        <dbReference type="ARBA" id="ARBA00023170"/>
    </source>
</evidence>
<dbReference type="PANTHER" id="PTHR23037">
    <property type="entry name" value="CYTOKINE RECEPTOR"/>
    <property type="match status" value="1"/>
</dbReference>
<dbReference type="SMART" id="SM00060">
    <property type="entry name" value="FN3"/>
    <property type="match status" value="2"/>
</dbReference>
<keyword evidence="3" id="KW-0732">Signal</keyword>
<dbReference type="Pfam" id="PF00041">
    <property type="entry name" value="fn3"/>
    <property type="match status" value="1"/>
</dbReference>
<dbReference type="GO" id="GO:0004896">
    <property type="term" value="F:cytokine receptor activity"/>
    <property type="evidence" value="ECO:0007669"/>
    <property type="project" value="TreeGrafter"/>
</dbReference>
<dbReference type="PANTHER" id="PTHR23037:SF35">
    <property type="entry name" value="FIBRONECTIN TYPE-III DOMAIN-CONTAINING PROTEIN"/>
    <property type="match status" value="1"/>
</dbReference>
<keyword evidence="6" id="KW-1015">Disulfide bond</keyword>
<feature type="domain" description="Fibronectin type-III" evidence="9">
    <location>
        <begin position="110"/>
        <end position="213"/>
    </location>
</feature>
<dbReference type="GO" id="GO:0009897">
    <property type="term" value="C:external side of plasma membrane"/>
    <property type="evidence" value="ECO:0007669"/>
    <property type="project" value="TreeGrafter"/>
</dbReference>
<feature type="non-terminal residue" evidence="10">
    <location>
        <position position="1"/>
    </location>
</feature>
<evidence type="ECO:0000256" key="8">
    <source>
        <dbReference type="ARBA" id="ARBA00023180"/>
    </source>
</evidence>
<dbReference type="Gene3D" id="2.60.40.10">
    <property type="entry name" value="Immunoglobulins"/>
    <property type="match status" value="4"/>
</dbReference>
<dbReference type="InterPro" id="IPR013783">
    <property type="entry name" value="Ig-like_fold"/>
</dbReference>
<gene>
    <name evidence="10" type="primary">CSF2RB_0</name>
    <name evidence="10" type="ORF">FQV14_0010018</name>
</gene>
<evidence type="ECO:0000256" key="4">
    <source>
        <dbReference type="ARBA" id="ARBA00022989"/>
    </source>
</evidence>
<organism evidence="10 11">
    <name type="scientific">Eudyptes sclateri</name>
    <name type="common">Erect-crested penguin</name>
    <dbReference type="NCBI Taxonomy" id="92688"/>
    <lineage>
        <taxon>Eukaryota</taxon>
        <taxon>Metazoa</taxon>
        <taxon>Chordata</taxon>
        <taxon>Craniata</taxon>
        <taxon>Vertebrata</taxon>
        <taxon>Euteleostomi</taxon>
        <taxon>Archelosauria</taxon>
        <taxon>Archosauria</taxon>
        <taxon>Dinosauria</taxon>
        <taxon>Saurischia</taxon>
        <taxon>Theropoda</taxon>
        <taxon>Coelurosauria</taxon>
        <taxon>Aves</taxon>
        <taxon>Neognathae</taxon>
        <taxon>Neoaves</taxon>
        <taxon>Aequornithes</taxon>
        <taxon>Sphenisciformes</taxon>
        <taxon>Spheniscidae</taxon>
        <taxon>Eudyptes</taxon>
    </lineage>
</organism>
<comment type="subcellular location">
    <subcellularLocation>
        <location evidence="1">Membrane</location>
        <topology evidence="1">Single-pass type I membrane protein</topology>
    </subcellularLocation>
</comment>
<evidence type="ECO:0000256" key="6">
    <source>
        <dbReference type="ARBA" id="ARBA00023157"/>
    </source>
</evidence>
<keyword evidence="11" id="KW-1185">Reference proteome</keyword>
<name>A0A8J4J9C0_EUDSL</name>
<evidence type="ECO:0000313" key="11">
    <source>
        <dbReference type="Proteomes" id="UP000725257"/>
    </source>
</evidence>
<dbReference type="SUPFAM" id="SSF49265">
    <property type="entry name" value="Fibronectin type III"/>
    <property type="match status" value="4"/>
</dbReference>
<keyword evidence="5" id="KW-0472">Membrane</keyword>
<keyword evidence="2" id="KW-0812">Transmembrane</keyword>
<evidence type="ECO:0000256" key="3">
    <source>
        <dbReference type="ARBA" id="ARBA00022729"/>
    </source>
</evidence>
<reference evidence="10 11" key="1">
    <citation type="journal article" date="2019" name="Gigascience">
        <title>High-coverage genomes to elucidate the evolution of penguins.</title>
        <authorList>
            <person name="Pan H."/>
            <person name="Cole T.L."/>
            <person name="Bi X."/>
            <person name="Fang M."/>
            <person name="Zhou C."/>
            <person name="Yang Z."/>
            <person name="Ksepka D.T."/>
            <person name="Hart T."/>
            <person name="Bouzat J.L."/>
            <person name="Argilla L.S."/>
            <person name="Bertelsen M.F."/>
            <person name="Boersma P.D."/>
            <person name="Bost C.A."/>
            <person name="Cherel Y."/>
            <person name="Dann P."/>
            <person name="Fiddaman S.R."/>
            <person name="Howard P."/>
            <person name="Labuschagne K."/>
            <person name="Mattern T."/>
            <person name="Miller G."/>
            <person name="Parker P."/>
            <person name="Phillips R.A."/>
            <person name="Quillfeldt P."/>
            <person name="Ryan P.G."/>
            <person name="Taylor H."/>
            <person name="Thompson D.R."/>
            <person name="Young M.J."/>
            <person name="Ellegaard M.R."/>
            <person name="Gilbert M.T.P."/>
            <person name="Sinding M.S."/>
            <person name="Pacheco G."/>
            <person name="Shepherd L.D."/>
            <person name="Tennyson A.J.D."/>
            <person name="Grosser S."/>
            <person name="Kay E."/>
            <person name="Nupen L.J."/>
            <person name="Ellenberg U."/>
            <person name="Houston D.M."/>
            <person name="Reeve A.H."/>
            <person name="Johnson K."/>
            <person name="Masello J.F."/>
            <person name="Stracke T."/>
            <person name="McKinlay B."/>
            <person name="Borboroglu P.G."/>
            <person name="Zhang D.X."/>
            <person name="Zhang G."/>
        </authorList>
    </citation>
    <scope>NUCLEOTIDE SEQUENCE [LARGE SCALE GENOMIC DNA]</scope>
    <source>
        <strain evidence="10">Ant 5</strain>
    </source>
</reference>
<comment type="caution">
    <text evidence="10">The sequence shown here is derived from an EMBL/GenBank/DDBJ whole genome shotgun (WGS) entry which is preliminary data.</text>
</comment>
<feature type="non-terminal residue" evidence="10">
    <location>
        <position position="385"/>
    </location>
</feature>
<dbReference type="PROSITE" id="PS50853">
    <property type="entry name" value="FN3"/>
    <property type="match status" value="1"/>
</dbReference>
<keyword evidence="8" id="KW-0325">Glycoprotein</keyword>
<dbReference type="Proteomes" id="UP000725257">
    <property type="component" value="Unassembled WGS sequence"/>
</dbReference>
<dbReference type="InterPro" id="IPR036116">
    <property type="entry name" value="FN3_sf"/>
</dbReference>
<dbReference type="EMBL" id="VULE01002629">
    <property type="protein sequence ID" value="KAF1516729.1"/>
    <property type="molecule type" value="Genomic_DNA"/>
</dbReference>
<sequence>ESIPMKSLSCYNDYNSQMTCTWMEHSEAHALVGMILYQRDNIITENKEMLCKHQTENNLHEAPDSYIHWVCRNTANNFGIGVYDTYSFKPNKMLQAELNVDLFQNVQTLPPQNLSVSLMTSGDFLLTWKAADGSQGLGNALEYEVTYKREWESWEKAASLLLSNTTRCHLSHEDLVPGSSYVARVRARQGQASGFSGRYSEWSTEVSWETPEGGLQPRNLRCLFNGADRLTCSWEVKKAIITSVVFGLFFRATQASAEEECSPVHEKALTHIPYVVQSCEIPVGNSSSQSRYHVSVRAKMEEKVIEAYKNIKVLPPANVSVTVTESQEYELRWIKHTFQYGFIKQRYQVEYWKNNQYEKVSLRKCRSPGFLLAGQMGRTVPLTFI</sequence>
<dbReference type="InterPro" id="IPR003961">
    <property type="entry name" value="FN3_dom"/>
</dbReference>
<evidence type="ECO:0000256" key="5">
    <source>
        <dbReference type="ARBA" id="ARBA00023136"/>
    </source>
</evidence>
<dbReference type="AlphaFoldDB" id="A0A8J4J9C0"/>
<evidence type="ECO:0000256" key="1">
    <source>
        <dbReference type="ARBA" id="ARBA00004479"/>
    </source>
</evidence>